<dbReference type="GO" id="GO:0003677">
    <property type="term" value="F:DNA binding"/>
    <property type="evidence" value="ECO:0007669"/>
    <property type="project" value="TreeGrafter"/>
</dbReference>
<accession>A0A917JJY5</accession>
<comment type="cofactor">
    <cofactor evidence="12">
        <name>FAD</name>
        <dbReference type="ChEBI" id="CHEBI:57692"/>
    </cofactor>
    <text evidence="12">Binds 1 FAD per subunit.</text>
</comment>
<evidence type="ECO:0000256" key="14">
    <source>
        <dbReference type="RuleBase" id="RU004182"/>
    </source>
</evidence>
<dbReference type="Pfam" id="PF00875">
    <property type="entry name" value="DNA_photolyase"/>
    <property type="match status" value="1"/>
</dbReference>
<dbReference type="GO" id="GO:0009416">
    <property type="term" value="P:response to light stimulus"/>
    <property type="evidence" value="ECO:0007669"/>
    <property type="project" value="TreeGrafter"/>
</dbReference>
<keyword evidence="17" id="KW-1185">Reference proteome</keyword>
<evidence type="ECO:0000256" key="1">
    <source>
        <dbReference type="ARBA" id="ARBA00001932"/>
    </source>
</evidence>
<feature type="binding site" evidence="12">
    <location>
        <begin position="238"/>
        <end position="242"/>
    </location>
    <ligand>
        <name>FAD</name>
        <dbReference type="ChEBI" id="CHEBI:57692"/>
    </ligand>
</feature>
<dbReference type="FunFam" id="1.10.579.10:FF:000003">
    <property type="entry name" value="Deoxyribodipyrimidine photo-lyase"/>
    <property type="match status" value="1"/>
</dbReference>
<dbReference type="Gene3D" id="1.25.40.80">
    <property type="match status" value="1"/>
</dbReference>
<evidence type="ECO:0000259" key="15">
    <source>
        <dbReference type="PROSITE" id="PS51645"/>
    </source>
</evidence>
<feature type="binding site" evidence="12">
    <location>
        <position position="277"/>
    </location>
    <ligand>
        <name>FAD</name>
        <dbReference type="ChEBI" id="CHEBI:57692"/>
    </ligand>
</feature>
<evidence type="ECO:0000256" key="4">
    <source>
        <dbReference type="ARBA" id="ARBA00014046"/>
    </source>
</evidence>
<reference evidence="16" key="1">
    <citation type="journal article" date="2014" name="Int. J. Syst. Evol. Microbiol.">
        <title>Complete genome sequence of Corynebacterium casei LMG S-19264T (=DSM 44701T), isolated from a smear-ripened cheese.</title>
        <authorList>
            <consortium name="US DOE Joint Genome Institute (JGI-PGF)"/>
            <person name="Walter F."/>
            <person name="Albersmeier A."/>
            <person name="Kalinowski J."/>
            <person name="Ruckert C."/>
        </authorList>
    </citation>
    <scope>NUCLEOTIDE SEQUENCE</scope>
    <source>
        <strain evidence="16">JCM 30804</strain>
    </source>
</reference>
<comment type="function">
    <text evidence="10">Involved in repair of UV radiation-induced DNA damage. Catalyzes the light-dependent monomerization (300-600 nm) of cyclobutyl pyrimidine dimers (in cis-syn configuration), which are formed between adjacent bases on the same DNA strand upon exposure to ultraviolet radiation.</text>
</comment>
<dbReference type="GO" id="GO:0003904">
    <property type="term" value="F:deoxyribodipyrimidine photo-lyase activity"/>
    <property type="evidence" value="ECO:0007669"/>
    <property type="project" value="UniProtKB-EC"/>
</dbReference>
<comment type="cofactor">
    <cofactor evidence="1">
        <name>(6R)-5,10-methylene-5,6,7,8-tetrahydrofolate</name>
        <dbReference type="ChEBI" id="CHEBI:15636"/>
    </cofactor>
</comment>
<feature type="site" description="Electron transfer via tryptophanyl radical" evidence="13">
    <location>
        <position position="388"/>
    </location>
</feature>
<evidence type="ECO:0000256" key="9">
    <source>
        <dbReference type="ARBA" id="ARBA00033999"/>
    </source>
</evidence>
<feature type="site" description="Electron transfer via tryptophanyl radical" evidence="13">
    <location>
        <position position="365"/>
    </location>
</feature>
<feature type="binding site" evidence="12">
    <location>
        <begin position="280"/>
        <end position="287"/>
    </location>
    <ligand>
        <name>FAD</name>
        <dbReference type="ChEBI" id="CHEBI:57692"/>
    </ligand>
</feature>
<evidence type="ECO:0000256" key="12">
    <source>
        <dbReference type="PIRSR" id="PIRSR602081-1"/>
    </source>
</evidence>
<dbReference type="SUPFAM" id="SSF48173">
    <property type="entry name" value="Cryptochrome/photolyase FAD-binding domain"/>
    <property type="match status" value="1"/>
</dbReference>
<evidence type="ECO:0000256" key="11">
    <source>
        <dbReference type="ARBA" id="ARBA00083107"/>
    </source>
</evidence>
<dbReference type="NCBIfam" id="NF007955">
    <property type="entry name" value="PRK10674.1"/>
    <property type="match status" value="1"/>
</dbReference>
<evidence type="ECO:0000313" key="17">
    <source>
        <dbReference type="Proteomes" id="UP000613743"/>
    </source>
</evidence>
<dbReference type="Gene3D" id="3.40.50.620">
    <property type="entry name" value="HUPs"/>
    <property type="match status" value="1"/>
</dbReference>
<evidence type="ECO:0000256" key="13">
    <source>
        <dbReference type="PIRSR" id="PIRSR602081-2"/>
    </source>
</evidence>
<comment type="catalytic activity">
    <reaction evidence="9">
        <text>cyclobutadipyrimidine (in DNA) = 2 pyrimidine residues (in DNA).</text>
        <dbReference type="EC" id="4.1.99.3"/>
    </reaction>
</comment>
<comment type="similarity">
    <text evidence="2">Belongs to the DNA photolyase class-1 family.</text>
</comment>
<comment type="similarity">
    <text evidence="14">Belongs to the DNA photolyase family.</text>
</comment>
<evidence type="ECO:0000256" key="5">
    <source>
        <dbReference type="ARBA" id="ARBA00022630"/>
    </source>
</evidence>
<dbReference type="RefSeq" id="WP_229779696.1">
    <property type="nucleotide sequence ID" value="NZ_BMPZ01000001.1"/>
</dbReference>
<evidence type="ECO:0000256" key="10">
    <source>
        <dbReference type="ARBA" id="ARBA00059220"/>
    </source>
</evidence>
<sequence length="477" mass="54238">MNKLMWFRQDLRLMDNQALTAAIEAAKIGDSQVRALFIASPEQWQQHSVAPIQIDFIERHLQLLAQELVEVGIDFELIHVDLYQDITTTLTQYCIENNIDAVYASEDPEWNEIQRDRDVQSALNSISCDLLLTSQHCILPPGSVKNQSGAMYKVFTPFRQRWCQHARQRQWGLIDKPVAIPTPPSASQKSSLQLLAPKTSSGAWQAGEQVAQQCLKAFVSQQVGQYKEVRDFPAVAGTSQLSPYLAIGVLSPKQCLVALLSEFPDVLVDESSDGRTWLNELIWRDFYRHLLVAFPRLSKGQNFKHNADRIIWSNRQQDFQAWCEGRTGYPIVDAAMRQLNQTGWMHNRLRMIVASFLCKHLLIDWRWGETYFKTKLIDGDLAANNGGWQWSAGTGCDAQPYFRVFNPVTQAQKFDPQGDFIRKFVPELAHVSGRALFQPLPMVRKDLLTGDTYPAAIVEHKQARVRAIDVLSVIKAN</sequence>
<dbReference type="Gene3D" id="1.10.579.10">
    <property type="entry name" value="DNA Cyclobutane Dipyrimidine Photolyase, subunit A, domain 3"/>
    <property type="match status" value="1"/>
</dbReference>
<evidence type="ECO:0000256" key="6">
    <source>
        <dbReference type="ARBA" id="ARBA00022827"/>
    </source>
</evidence>
<evidence type="ECO:0000256" key="7">
    <source>
        <dbReference type="ARBA" id="ARBA00022991"/>
    </source>
</evidence>
<dbReference type="PROSITE" id="PS51645">
    <property type="entry name" value="PHR_CRY_ALPHA_BETA"/>
    <property type="match status" value="1"/>
</dbReference>
<comment type="caution">
    <text evidence="16">The sequence shown here is derived from an EMBL/GenBank/DDBJ whole genome shotgun (WGS) entry which is preliminary data.</text>
</comment>
<protein>
    <recommendedName>
        <fullName evidence="4">Deoxyribodipyrimidine photo-lyase</fullName>
        <ecNumber evidence="3">4.1.99.3</ecNumber>
    </recommendedName>
    <alternativeName>
        <fullName evidence="8">DNA photolyase</fullName>
    </alternativeName>
    <alternativeName>
        <fullName evidence="11">Photoreactivating enzyme</fullName>
    </alternativeName>
</protein>
<keyword evidence="5 12" id="KW-0285">Flavoprotein</keyword>
<dbReference type="InterPro" id="IPR018394">
    <property type="entry name" value="DNA_photolyase_1_CS_C"/>
</dbReference>
<dbReference type="PROSITE" id="PS00691">
    <property type="entry name" value="DNA_PHOTOLYASES_1_2"/>
    <property type="match status" value="1"/>
</dbReference>
<dbReference type="InterPro" id="IPR005101">
    <property type="entry name" value="Cryptochr/Photolyase_FAD-bd"/>
</dbReference>
<evidence type="ECO:0000256" key="8">
    <source>
        <dbReference type="ARBA" id="ARBA00031671"/>
    </source>
</evidence>
<dbReference type="Pfam" id="PF03441">
    <property type="entry name" value="FAD_binding_7"/>
    <property type="match status" value="1"/>
</dbReference>
<dbReference type="SUPFAM" id="SSF52425">
    <property type="entry name" value="Cryptochrome/photolyase, N-terminal domain"/>
    <property type="match status" value="1"/>
</dbReference>
<dbReference type="PANTHER" id="PTHR11455">
    <property type="entry name" value="CRYPTOCHROME"/>
    <property type="match status" value="1"/>
</dbReference>
<organism evidence="16 17">
    <name type="scientific">Shewanella gelidii</name>
    <dbReference type="NCBI Taxonomy" id="1642821"/>
    <lineage>
        <taxon>Bacteria</taxon>
        <taxon>Pseudomonadati</taxon>
        <taxon>Pseudomonadota</taxon>
        <taxon>Gammaproteobacteria</taxon>
        <taxon>Alteromonadales</taxon>
        <taxon>Shewanellaceae</taxon>
        <taxon>Shewanella</taxon>
    </lineage>
</organism>
<dbReference type="InterPro" id="IPR002081">
    <property type="entry name" value="Cryptochrome/DNA_photolyase_1"/>
</dbReference>
<dbReference type="EC" id="4.1.99.3" evidence="3"/>
<feature type="site" description="Electron transfer via tryptophanyl radical" evidence="13">
    <location>
        <position position="312"/>
    </location>
</feature>
<name>A0A917JJY5_9GAMM</name>
<dbReference type="EMBL" id="BMPZ01000001">
    <property type="protein sequence ID" value="GGI69866.1"/>
    <property type="molecule type" value="Genomic_DNA"/>
</dbReference>
<keyword evidence="7 14" id="KW-0157">Chromophore</keyword>
<feature type="binding site" evidence="12">
    <location>
        <begin position="378"/>
        <end position="380"/>
    </location>
    <ligand>
        <name>FAD</name>
        <dbReference type="ChEBI" id="CHEBI:57692"/>
    </ligand>
</feature>
<dbReference type="InterPro" id="IPR036155">
    <property type="entry name" value="Crypto/Photolyase_N_sf"/>
</dbReference>
<feature type="domain" description="Photolyase/cryptochrome alpha/beta" evidence="15">
    <location>
        <begin position="1"/>
        <end position="138"/>
    </location>
</feature>
<evidence type="ECO:0000313" key="16">
    <source>
        <dbReference type="EMBL" id="GGI69866.1"/>
    </source>
</evidence>
<dbReference type="InterPro" id="IPR014729">
    <property type="entry name" value="Rossmann-like_a/b/a_fold"/>
</dbReference>
<dbReference type="PROSITE" id="PS00394">
    <property type="entry name" value="DNA_PHOTOLYASES_1_1"/>
    <property type="match status" value="1"/>
</dbReference>
<gene>
    <name evidence="16" type="primary">phrB</name>
    <name evidence="16" type="ORF">GCM10009332_03750</name>
</gene>
<dbReference type="Proteomes" id="UP000613743">
    <property type="component" value="Unassembled WGS sequence"/>
</dbReference>
<feature type="binding site" evidence="12">
    <location>
        <position position="226"/>
    </location>
    <ligand>
        <name>FAD</name>
        <dbReference type="ChEBI" id="CHEBI:57692"/>
    </ligand>
</feature>
<dbReference type="PANTHER" id="PTHR11455:SF9">
    <property type="entry name" value="CRYPTOCHROME CIRCADIAN CLOCK 5 ISOFORM X1"/>
    <property type="match status" value="1"/>
</dbReference>
<reference evidence="16" key="2">
    <citation type="submission" date="2020-09" db="EMBL/GenBank/DDBJ databases">
        <authorList>
            <person name="Sun Q."/>
            <person name="Ohkuma M."/>
        </authorList>
    </citation>
    <scope>NUCLEOTIDE SEQUENCE</scope>
    <source>
        <strain evidence="16">JCM 30804</strain>
    </source>
</reference>
<keyword evidence="6 12" id="KW-0274">FAD</keyword>
<dbReference type="PRINTS" id="PR00147">
    <property type="entry name" value="DNAPHOTLYASE"/>
</dbReference>
<dbReference type="GO" id="GO:0000719">
    <property type="term" value="P:photoreactive repair"/>
    <property type="evidence" value="ECO:0007669"/>
    <property type="project" value="UniProtKB-ARBA"/>
</dbReference>
<dbReference type="AlphaFoldDB" id="A0A917JJY5"/>
<dbReference type="InterPro" id="IPR036134">
    <property type="entry name" value="Crypto/Photolyase_FAD-like_sf"/>
</dbReference>
<dbReference type="GO" id="GO:0071949">
    <property type="term" value="F:FAD binding"/>
    <property type="evidence" value="ECO:0007669"/>
    <property type="project" value="TreeGrafter"/>
</dbReference>
<dbReference type="InterPro" id="IPR006050">
    <property type="entry name" value="DNA_photolyase_N"/>
</dbReference>
<evidence type="ECO:0000256" key="2">
    <source>
        <dbReference type="ARBA" id="ARBA00005862"/>
    </source>
</evidence>
<proteinExistence type="inferred from homology"/>
<evidence type="ECO:0000256" key="3">
    <source>
        <dbReference type="ARBA" id="ARBA00013149"/>
    </source>
</evidence>